<dbReference type="PANTHER" id="PTHR30204:SF98">
    <property type="entry name" value="HTH-TYPE TRANSCRIPTIONAL REGULATOR ADHR"/>
    <property type="match status" value="1"/>
</dbReference>
<organism evidence="3 4">
    <name type="scientific">Paenibacillus catalpae</name>
    <dbReference type="NCBI Taxonomy" id="1045775"/>
    <lineage>
        <taxon>Bacteria</taxon>
        <taxon>Bacillati</taxon>
        <taxon>Bacillota</taxon>
        <taxon>Bacilli</taxon>
        <taxon>Bacillales</taxon>
        <taxon>Paenibacillaceae</taxon>
        <taxon>Paenibacillus</taxon>
    </lineage>
</organism>
<proteinExistence type="predicted"/>
<dbReference type="InterPro" id="IPR000551">
    <property type="entry name" value="MerR-type_HTH_dom"/>
</dbReference>
<evidence type="ECO:0000259" key="2">
    <source>
        <dbReference type="PROSITE" id="PS50937"/>
    </source>
</evidence>
<dbReference type="OrthoDB" id="9811174at2"/>
<dbReference type="SUPFAM" id="SSF46955">
    <property type="entry name" value="Putative DNA-binding domain"/>
    <property type="match status" value="1"/>
</dbReference>
<feature type="domain" description="HTH merR-type" evidence="2">
    <location>
        <begin position="4"/>
        <end position="73"/>
    </location>
</feature>
<dbReference type="AlphaFoldDB" id="A0A1I1XFE1"/>
<gene>
    <name evidence="3" type="ORF">SAMN05216378_2165</name>
</gene>
<accession>A0A1I1XFE1</accession>
<dbReference type="Proteomes" id="UP000198855">
    <property type="component" value="Unassembled WGS sequence"/>
</dbReference>
<dbReference type="InterPro" id="IPR047057">
    <property type="entry name" value="MerR_fam"/>
</dbReference>
<evidence type="ECO:0000313" key="3">
    <source>
        <dbReference type="EMBL" id="SFE06077.1"/>
    </source>
</evidence>
<dbReference type="RefSeq" id="WP_091184500.1">
    <property type="nucleotide sequence ID" value="NZ_FOMT01000002.1"/>
</dbReference>
<protein>
    <submittedName>
        <fullName evidence="3">DNA-binding transcriptional regulator, MerR family</fullName>
    </submittedName>
</protein>
<keyword evidence="1 3" id="KW-0238">DNA-binding</keyword>
<dbReference type="Gene3D" id="1.10.1660.10">
    <property type="match status" value="1"/>
</dbReference>
<dbReference type="InterPro" id="IPR009061">
    <property type="entry name" value="DNA-bd_dom_put_sf"/>
</dbReference>
<dbReference type="PANTHER" id="PTHR30204">
    <property type="entry name" value="REDOX-CYCLING DRUG-SENSING TRANSCRIPTIONAL ACTIVATOR SOXR"/>
    <property type="match status" value="1"/>
</dbReference>
<dbReference type="STRING" id="1045775.SAMN05216378_2165"/>
<dbReference type="SMART" id="SM00422">
    <property type="entry name" value="HTH_MERR"/>
    <property type="match status" value="1"/>
</dbReference>
<dbReference type="GO" id="GO:0003677">
    <property type="term" value="F:DNA binding"/>
    <property type="evidence" value="ECO:0007669"/>
    <property type="project" value="UniProtKB-KW"/>
</dbReference>
<sequence length="130" mass="15600">MEKYYSSRQVSERTGLSIHTLRYYEQIGLIDGIARDDNGYRQYSESDIVWFQVLNYFRTIGMSIREMQEYASFNNSEEVPTLTARREFIESYRRKVVEQMAELERSLDRIDEKIGFFKNLENSNKRQPDN</sequence>
<dbReference type="CDD" id="cd01109">
    <property type="entry name" value="HTH_YyaN"/>
    <property type="match status" value="1"/>
</dbReference>
<reference evidence="4" key="1">
    <citation type="submission" date="2016-10" db="EMBL/GenBank/DDBJ databases">
        <authorList>
            <person name="Varghese N."/>
            <person name="Submissions S."/>
        </authorList>
    </citation>
    <scope>NUCLEOTIDE SEQUENCE [LARGE SCALE GENOMIC DNA]</scope>
    <source>
        <strain evidence="4">CGMCC 1.10784</strain>
    </source>
</reference>
<dbReference type="EMBL" id="FOMT01000002">
    <property type="protein sequence ID" value="SFE06077.1"/>
    <property type="molecule type" value="Genomic_DNA"/>
</dbReference>
<dbReference type="Pfam" id="PF13411">
    <property type="entry name" value="MerR_1"/>
    <property type="match status" value="1"/>
</dbReference>
<dbReference type="PROSITE" id="PS50937">
    <property type="entry name" value="HTH_MERR_2"/>
    <property type="match status" value="1"/>
</dbReference>
<evidence type="ECO:0000313" key="4">
    <source>
        <dbReference type="Proteomes" id="UP000198855"/>
    </source>
</evidence>
<dbReference type="GO" id="GO:0003700">
    <property type="term" value="F:DNA-binding transcription factor activity"/>
    <property type="evidence" value="ECO:0007669"/>
    <property type="project" value="InterPro"/>
</dbReference>
<evidence type="ECO:0000256" key="1">
    <source>
        <dbReference type="ARBA" id="ARBA00023125"/>
    </source>
</evidence>
<keyword evidence="4" id="KW-1185">Reference proteome</keyword>
<name>A0A1I1XFE1_9BACL</name>